<feature type="compositionally biased region" description="Basic and acidic residues" evidence="2">
    <location>
        <begin position="237"/>
        <end position="248"/>
    </location>
</feature>
<dbReference type="AlphaFoldDB" id="A0A511SUN4"/>
<evidence type="ECO:0000256" key="3">
    <source>
        <dbReference type="SAM" id="SignalP"/>
    </source>
</evidence>
<accession>A0A511SUN4</accession>
<reference evidence="5 6" key="1">
    <citation type="submission" date="2016-10" db="EMBL/GenBank/DDBJ databases">
        <authorList>
            <person name="Varghese N."/>
            <person name="Submissions S."/>
        </authorList>
    </citation>
    <scope>NUCLEOTIDE SEQUENCE [LARGE SCALE GENOMIC DNA]</scope>
    <source>
        <strain evidence="5 6">DSM 16525</strain>
    </source>
</reference>
<reference evidence="4 7" key="2">
    <citation type="submission" date="2019-07" db="EMBL/GenBank/DDBJ databases">
        <title>Whole genome shotgun sequence of Myxococcus fulvus NBRC 100333.</title>
        <authorList>
            <person name="Hosoyama A."/>
            <person name="Uohara A."/>
            <person name="Ohji S."/>
            <person name="Ichikawa N."/>
        </authorList>
    </citation>
    <scope>NUCLEOTIDE SEQUENCE [LARGE SCALE GENOMIC DNA]</scope>
    <source>
        <strain evidence="4 7">NBRC 100333</strain>
    </source>
</reference>
<feature type="coiled-coil region" evidence="1">
    <location>
        <begin position="24"/>
        <end position="65"/>
    </location>
</feature>
<evidence type="ECO:0000313" key="6">
    <source>
        <dbReference type="Proteomes" id="UP000183760"/>
    </source>
</evidence>
<evidence type="ECO:0000256" key="1">
    <source>
        <dbReference type="SAM" id="Coils"/>
    </source>
</evidence>
<name>A0A511SUN4_MYXFU</name>
<protein>
    <recommendedName>
        <fullName evidence="8">Developmental regulator SasN</fullName>
    </recommendedName>
</protein>
<dbReference type="OrthoDB" id="5504020at2"/>
<sequence length="353" mass="38427">MNPRSLVLALCLLVGVPSWAASGLEAARARAQVARTEARALRTQQQTLRDELQGVAERIETLKARAQGRLTTGTELETALRRSQELSGSLTQLAQAVSTAEGESERAHVALHQALSDELARLMTAWDKTADRAQRATLLEVMRTTRTERDAVRLALPASKVPTLDRTTTGGDDPEDLLEQADTLRDAEDKVRERLKLMRARITEAREERDLDRRMSDFLGEESMFDEQDRRLRLRMSSDRSLRVEPSDRGGGLFQGEASGDSDAPPMSGNPGGPTSGPDPVPGTPTPGRPEPMSARATDRRPLVDGVRAQDLAAGGPVDLTAMEAEAKRLEALAGELDGRAGALERRAQELTK</sequence>
<proteinExistence type="predicted"/>
<evidence type="ECO:0000313" key="7">
    <source>
        <dbReference type="Proteomes" id="UP000321514"/>
    </source>
</evidence>
<evidence type="ECO:0008006" key="8">
    <source>
        <dbReference type="Google" id="ProtNLM"/>
    </source>
</evidence>
<keyword evidence="6" id="KW-1185">Reference proteome</keyword>
<keyword evidence="1" id="KW-0175">Coiled coil</keyword>
<organism evidence="4 7">
    <name type="scientific">Myxococcus fulvus</name>
    <dbReference type="NCBI Taxonomy" id="33"/>
    <lineage>
        <taxon>Bacteria</taxon>
        <taxon>Pseudomonadati</taxon>
        <taxon>Myxococcota</taxon>
        <taxon>Myxococcia</taxon>
        <taxon>Myxococcales</taxon>
        <taxon>Cystobacterineae</taxon>
        <taxon>Myxococcaceae</taxon>
        <taxon>Myxococcus</taxon>
    </lineage>
</organism>
<comment type="caution">
    <text evidence="4">The sequence shown here is derived from an EMBL/GenBank/DDBJ whole genome shotgun (WGS) entry which is preliminary data.</text>
</comment>
<dbReference type="EMBL" id="BJXR01000006">
    <property type="protein sequence ID" value="GEN05227.1"/>
    <property type="molecule type" value="Genomic_DNA"/>
</dbReference>
<dbReference type="Proteomes" id="UP000321514">
    <property type="component" value="Unassembled WGS sequence"/>
</dbReference>
<keyword evidence="3" id="KW-0732">Signal</keyword>
<evidence type="ECO:0000256" key="2">
    <source>
        <dbReference type="SAM" id="MobiDB-lite"/>
    </source>
</evidence>
<dbReference type="Proteomes" id="UP000183760">
    <property type="component" value="Unassembled WGS sequence"/>
</dbReference>
<feature type="chain" id="PRO_5022763944" description="Developmental regulator SasN" evidence="3">
    <location>
        <begin position="21"/>
        <end position="353"/>
    </location>
</feature>
<dbReference type="RefSeq" id="WP_074949631.1">
    <property type="nucleotide sequence ID" value="NZ_BJXR01000006.1"/>
</dbReference>
<evidence type="ECO:0000313" key="4">
    <source>
        <dbReference type="EMBL" id="GEN05227.1"/>
    </source>
</evidence>
<feature type="signal peptide" evidence="3">
    <location>
        <begin position="1"/>
        <end position="20"/>
    </location>
</feature>
<evidence type="ECO:0000313" key="5">
    <source>
        <dbReference type="EMBL" id="SET14281.1"/>
    </source>
</evidence>
<feature type="region of interest" description="Disordered" evidence="2">
    <location>
        <begin position="237"/>
        <end position="310"/>
    </location>
</feature>
<feature type="compositionally biased region" description="Pro residues" evidence="2">
    <location>
        <begin position="277"/>
        <end position="290"/>
    </location>
</feature>
<gene>
    <name evidence="4" type="ORF">MFU01_02640</name>
    <name evidence="5" type="ORF">SAMN05443572_1011228</name>
</gene>
<dbReference type="EMBL" id="FOIB01000001">
    <property type="protein sequence ID" value="SET14281.1"/>
    <property type="molecule type" value="Genomic_DNA"/>
</dbReference>